<gene>
    <name evidence="12" type="ORF">HPP92_001457</name>
</gene>
<keyword evidence="4" id="KW-0067">ATP-binding</keyword>
<dbReference type="OrthoDB" id="2219495at2759"/>
<dbReference type="InterPro" id="IPR027417">
    <property type="entry name" value="P-loop_NTPase"/>
</dbReference>
<feature type="region of interest" description="Disordered" evidence="10">
    <location>
        <begin position="176"/>
        <end position="198"/>
    </location>
</feature>
<evidence type="ECO:0000256" key="4">
    <source>
        <dbReference type="ARBA" id="ARBA00022840"/>
    </source>
</evidence>
<dbReference type="Gene3D" id="3.40.50.300">
    <property type="entry name" value="P-loop containing nucleotide triphosphate hydrolases"/>
    <property type="match status" value="1"/>
</dbReference>
<dbReference type="InterPro" id="IPR053016">
    <property type="entry name" value="CTF18-RFC_complex"/>
</dbReference>
<dbReference type="InterPro" id="IPR047854">
    <property type="entry name" value="RFC_lid"/>
</dbReference>
<evidence type="ECO:0000313" key="13">
    <source>
        <dbReference type="Proteomes" id="UP000636800"/>
    </source>
</evidence>
<dbReference type="AlphaFoldDB" id="A0A835VHK4"/>
<dbReference type="GO" id="GO:0003677">
    <property type="term" value="F:DNA binding"/>
    <property type="evidence" value="ECO:0007669"/>
    <property type="project" value="UniProtKB-KW"/>
</dbReference>
<dbReference type="CDD" id="cd00009">
    <property type="entry name" value="AAA"/>
    <property type="match status" value="1"/>
</dbReference>
<name>A0A835VHK4_VANPL</name>
<evidence type="ECO:0000256" key="3">
    <source>
        <dbReference type="ARBA" id="ARBA00022741"/>
    </source>
</evidence>
<comment type="caution">
    <text evidence="12">The sequence shown here is derived from an EMBL/GenBank/DDBJ whole genome shotgun (WGS) entry which is preliminary data.</text>
</comment>
<dbReference type="CDD" id="cd18140">
    <property type="entry name" value="HLD_clamp_RFC"/>
    <property type="match status" value="1"/>
</dbReference>
<evidence type="ECO:0000256" key="9">
    <source>
        <dbReference type="ARBA" id="ARBA00069525"/>
    </source>
</evidence>
<organism evidence="12 13">
    <name type="scientific">Vanilla planifolia</name>
    <name type="common">Vanilla</name>
    <dbReference type="NCBI Taxonomy" id="51239"/>
    <lineage>
        <taxon>Eukaryota</taxon>
        <taxon>Viridiplantae</taxon>
        <taxon>Streptophyta</taxon>
        <taxon>Embryophyta</taxon>
        <taxon>Tracheophyta</taxon>
        <taxon>Spermatophyta</taxon>
        <taxon>Magnoliopsida</taxon>
        <taxon>Liliopsida</taxon>
        <taxon>Asparagales</taxon>
        <taxon>Orchidaceae</taxon>
        <taxon>Vanilloideae</taxon>
        <taxon>Vanilleae</taxon>
        <taxon>Vanilla</taxon>
    </lineage>
</organism>
<keyword evidence="13" id="KW-1185">Reference proteome</keyword>
<evidence type="ECO:0000256" key="6">
    <source>
        <dbReference type="ARBA" id="ARBA00023242"/>
    </source>
</evidence>
<reference evidence="12 13" key="1">
    <citation type="journal article" date="2020" name="Nat. Food">
        <title>A phased Vanilla planifolia genome enables genetic improvement of flavour and production.</title>
        <authorList>
            <person name="Hasing T."/>
            <person name="Tang H."/>
            <person name="Brym M."/>
            <person name="Khazi F."/>
            <person name="Huang T."/>
            <person name="Chambers A.H."/>
        </authorList>
    </citation>
    <scope>NUCLEOTIDE SEQUENCE [LARGE SCALE GENOMIC DNA]</scope>
    <source>
        <tissue evidence="12">Leaf</tissue>
    </source>
</reference>
<feature type="domain" description="ATPase AAA-type core" evidence="11">
    <location>
        <begin position="92"/>
        <end position="173"/>
    </location>
</feature>
<dbReference type="Proteomes" id="UP000636800">
    <property type="component" value="Chromosome 1"/>
</dbReference>
<sequence>MALAFEEEAKLPSHPTITEQLWVEKYAPSSFSELLSDDQTNREAANRYTCRLHLQITDPSKLYSILYLYKSKMSKSMTFESCRCFYFVVLLGFGKTTLAHVAAKHCGYRVVEINASDDRSSAAIESKILDAVQMNSVVADSKPKCLVIDEIDGSLGEGKGAVEVILKMVAADKKNSTERANSTEQASSGNSSKKGPKPASLLRPVICICNDLYAPALRPIRQIAKVHIFMQPSISRVVNRLKHICKKEGYKTNSIALATLAEYTECDIRSCLNTLQFLNKKKETLNILEVGSQIVGRKDISRSYFDIWKVIFHKRKDKHVKRPKNDASGHGNFDFMYSVLSNRGDHDLAVDGIHENFLGVSYHDPLMLKTVKCLDMVGVADRMHKYIMRNQQMALHAYQPLLAIIISRFIAQVEKPNIEWPKSLQRCRNLFMEKMELFKLWQSRIPPNMSRHLSTEYFSEDFVSHFLHILAPLTLRPVSLHLFSEREKDDLAQLVDTMVTYSLTYKNSRDENLQVPDKPGSTFDVPVLSLEPRLMTSLTSRIISLNI</sequence>
<evidence type="ECO:0000256" key="1">
    <source>
        <dbReference type="ARBA" id="ARBA00004123"/>
    </source>
</evidence>
<evidence type="ECO:0000256" key="5">
    <source>
        <dbReference type="ARBA" id="ARBA00023125"/>
    </source>
</evidence>
<evidence type="ECO:0000313" key="12">
    <source>
        <dbReference type="EMBL" id="KAG0496766.1"/>
    </source>
</evidence>
<dbReference type="FunFam" id="1.10.8.60:FF:000074">
    <property type="entry name" value="Chromosome transmission fidelity protein 18"/>
    <property type="match status" value="1"/>
</dbReference>
<feature type="compositionally biased region" description="Low complexity" evidence="10">
    <location>
        <begin position="186"/>
        <end position="198"/>
    </location>
</feature>
<keyword evidence="6" id="KW-0539">Nucleus</keyword>
<dbReference type="GO" id="GO:0006260">
    <property type="term" value="P:DNA replication"/>
    <property type="evidence" value="ECO:0007669"/>
    <property type="project" value="UniProtKB-KW"/>
</dbReference>
<evidence type="ECO:0000256" key="7">
    <source>
        <dbReference type="ARBA" id="ARBA00023306"/>
    </source>
</evidence>
<comment type="subcellular location">
    <subcellularLocation>
        <location evidence="1">Nucleus</location>
    </subcellularLocation>
</comment>
<dbReference type="Pfam" id="PF00004">
    <property type="entry name" value="AAA"/>
    <property type="match status" value="1"/>
</dbReference>
<dbReference type="PANTHER" id="PTHR46765:SF1">
    <property type="entry name" value="P-LOOP CONTAINING NUCLEOSIDE TRIPHOSPHATE HYDROLASES SUPERFAMILY PROTEIN"/>
    <property type="match status" value="1"/>
</dbReference>
<dbReference type="PANTHER" id="PTHR46765">
    <property type="entry name" value="P-LOOP CONTAINING NUCLEOSIDE TRIPHOSPHATE HYDROLASES SUPERFAMILY PROTEIN"/>
    <property type="match status" value="1"/>
</dbReference>
<evidence type="ECO:0000256" key="10">
    <source>
        <dbReference type="SAM" id="MobiDB-lite"/>
    </source>
</evidence>
<dbReference type="InterPro" id="IPR003959">
    <property type="entry name" value="ATPase_AAA_core"/>
</dbReference>
<keyword evidence="2" id="KW-0235">DNA replication</keyword>
<dbReference type="GO" id="GO:0005634">
    <property type="term" value="C:nucleus"/>
    <property type="evidence" value="ECO:0007669"/>
    <property type="project" value="UniProtKB-SubCell"/>
</dbReference>
<protein>
    <recommendedName>
        <fullName evidence="9">Chromosome transmission fidelity protein 18 homolog</fullName>
    </recommendedName>
</protein>
<dbReference type="GO" id="GO:0016887">
    <property type="term" value="F:ATP hydrolysis activity"/>
    <property type="evidence" value="ECO:0007669"/>
    <property type="project" value="InterPro"/>
</dbReference>
<dbReference type="Gene3D" id="1.10.8.60">
    <property type="match status" value="1"/>
</dbReference>
<dbReference type="EMBL" id="JADCNL010000001">
    <property type="protein sequence ID" value="KAG0496766.1"/>
    <property type="molecule type" value="Genomic_DNA"/>
</dbReference>
<keyword evidence="5" id="KW-0238">DNA-binding</keyword>
<evidence type="ECO:0000256" key="8">
    <source>
        <dbReference type="ARBA" id="ARBA00043975"/>
    </source>
</evidence>
<evidence type="ECO:0000256" key="2">
    <source>
        <dbReference type="ARBA" id="ARBA00022705"/>
    </source>
</evidence>
<keyword evidence="7" id="KW-0131">Cell cycle</keyword>
<keyword evidence="3" id="KW-0547">Nucleotide-binding</keyword>
<evidence type="ECO:0000259" key="11">
    <source>
        <dbReference type="Pfam" id="PF00004"/>
    </source>
</evidence>
<dbReference type="GO" id="GO:0005524">
    <property type="term" value="F:ATP binding"/>
    <property type="evidence" value="ECO:0007669"/>
    <property type="project" value="UniProtKB-KW"/>
</dbReference>
<comment type="similarity">
    <text evidence="8">Belongs to the activator 1 small subunits family. CTF18 subfamily.</text>
</comment>
<proteinExistence type="inferred from homology"/>
<accession>A0A835VHK4</accession>
<dbReference type="SUPFAM" id="SSF52540">
    <property type="entry name" value="P-loop containing nucleoside triphosphate hydrolases"/>
    <property type="match status" value="1"/>
</dbReference>